<dbReference type="CDD" id="cd00130">
    <property type="entry name" value="PAS"/>
    <property type="match status" value="1"/>
</dbReference>
<feature type="compositionally biased region" description="Basic residues" evidence="1">
    <location>
        <begin position="156"/>
        <end position="168"/>
    </location>
</feature>
<feature type="domain" description="PAS" evidence="2">
    <location>
        <begin position="302"/>
        <end position="348"/>
    </location>
</feature>
<proteinExistence type="predicted"/>
<organism evidence="3 4">
    <name type="scientific">Blyttiomyces helicus</name>
    <dbReference type="NCBI Taxonomy" id="388810"/>
    <lineage>
        <taxon>Eukaryota</taxon>
        <taxon>Fungi</taxon>
        <taxon>Fungi incertae sedis</taxon>
        <taxon>Chytridiomycota</taxon>
        <taxon>Chytridiomycota incertae sedis</taxon>
        <taxon>Chytridiomycetes</taxon>
        <taxon>Chytridiomycetes incertae sedis</taxon>
        <taxon>Blyttiomyces</taxon>
    </lineage>
</organism>
<evidence type="ECO:0000313" key="3">
    <source>
        <dbReference type="EMBL" id="RKO93260.1"/>
    </source>
</evidence>
<dbReference type="NCBIfam" id="TIGR00229">
    <property type="entry name" value="sensory_box"/>
    <property type="match status" value="1"/>
</dbReference>
<dbReference type="Proteomes" id="UP000269721">
    <property type="component" value="Unassembled WGS sequence"/>
</dbReference>
<name>A0A4P9WPS2_9FUNG</name>
<dbReference type="SUPFAM" id="SSF55785">
    <property type="entry name" value="PYP-like sensor domain (PAS domain)"/>
    <property type="match status" value="1"/>
</dbReference>
<dbReference type="InterPro" id="IPR000014">
    <property type="entry name" value="PAS"/>
</dbReference>
<dbReference type="EMBL" id="KZ994311">
    <property type="protein sequence ID" value="RKO93260.1"/>
    <property type="molecule type" value="Genomic_DNA"/>
</dbReference>
<dbReference type="InterPro" id="IPR013767">
    <property type="entry name" value="PAS_fold"/>
</dbReference>
<evidence type="ECO:0000256" key="1">
    <source>
        <dbReference type="SAM" id="MobiDB-lite"/>
    </source>
</evidence>
<dbReference type="AlphaFoldDB" id="A0A4P9WPS2"/>
<feature type="non-terminal residue" evidence="3">
    <location>
        <position position="1"/>
    </location>
</feature>
<keyword evidence="4" id="KW-1185">Reference proteome</keyword>
<dbReference type="Pfam" id="PF00989">
    <property type="entry name" value="PAS"/>
    <property type="match status" value="1"/>
</dbReference>
<dbReference type="Gene3D" id="3.30.450.20">
    <property type="entry name" value="PAS domain"/>
    <property type="match status" value="1"/>
</dbReference>
<accession>A0A4P9WPS2</accession>
<reference evidence="4" key="1">
    <citation type="journal article" date="2018" name="Nat. Microbiol.">
        <title>Leveraging single-cell genomics to expand the fungal tree of life.</title>
        <authorList>
            <person name="Ahrendt S.R."/>
            <person name="Quandt C.A."/>
            <person name="Ciobanu D."/>
            <person name="Clum A."/>
            <person name="Salamov A."/>
            <person name="Andreopoulos B."/>
            <person name="Cheng J.F."/>
            <person name="Woyke T."/>
            <person name="Pelin A."/>
            <person name="Henrissat B."/>
            <person name="Reynolds N.K."/>
            <person name="Benny G.L."/>
            <person name="Smith M.E."/>
            <person name="James T.Y."/>
            <person name="Grigoriev I.V."/>
        </authorList>
    </citation>
    <scope>NUCLEOTIDE SEQUENCE [LARGE SCALE GENOMIC DNA]</scope>
</reference>
<dbReference type="OrthoDB" id="60033at2759"/>
<dbReference type="GO" id="GO:0006355">
    <property type="term" value="P:regulation of DNA-templated transcription"/>
    <property type="evidence" value="ECO:0007669"/>
    <property type="project" value="InterPro"/>
</dbReference>
<gene>
    <name evidence="3" type="ORF">BDK51DRAFT_26181</name>
</gene>
<evidence type="ECO:0000259" key="2">
    <source>
        <dbReference type="PROSITE" id="PS50112"/>
    </source>
</evidence>
<evidence type="ECO:0000313" key="4">
    <source>
        <dbReference type="Proteomes" id="UP000269721"/>
    </source>
</evidence>
<dbReference type="PROSITE" id="PS50112">
    <property type="entry name" value="PAS"/>
    <property type="match status" value="1"/>
</dbReference>
<protein>
    <recommendedName>
        <fullName evidence="2">PAS domain-containing protein</fullName>
    </recommendedName>
</protein>
<dbReference type="InterPro" id="IPR035965">
    <property type="entry name" value="PAS-like_dom_sf"/>
</dbReference>
<feature type="region of interest" description="Disordered" evidence="1">
    <location>
        <begin position="156"/>
        <end position="223"/>
    </location>
</feature>
<sequence>FGGAIADLCGRSWPLGIYKRSNGSGKGIGSAKDTKVHTDLTRALVTRRAVSFCFGSRLLVVEGLCADIWGAEPRSRISCPQHSGLLIASWIFGFLYGIEDRYEQLPTNRNESYETEQQHEIEGREAQAKLVQMKGRSFVDSTKSLARKFRRWRSRRKRLAKDARRHGNRGSTGAATLPKKPSVGPRYPRTRTARATKNAQRRTAPSVDGDELSNAAFDRGDDAGEELGSLMQAEIRRLENRQREEISAQLRLHRAAVAATDAATMRNVTQHREETETIACSHRREAEAQARARNAEARIMLEQRVMSRLLDSVVDGVISITPNGNIVKFHTAAEEMFKYSAKEVLGKNNPFQRLFSNPLNRSHSNALVKHDSYLKRYMKSGVSKQIGNTSRQLGRRKNGEIFPMELSLSEVNLAEYHASVAILVRPNLIGGFSKLLTDT</sequence>